<reference evidence="3" key="1">
    <citation type="journal article" date="2024" name="IScience">
        <title>Strigolactones Initiate the Formation of Haustorium-like Structures in Castilleja.</title>
        <authorList>
            <person name="Buerger M."/>
            <person name="Peterson D."/>
            <person name="Chory J."/>
        </authorList>
    </citation>
    <scope>NUCLEOTIDE SEQUENCE [LARGE SCALE GENOMIC DNA]</scope>
</reference>
<gene>
    <name evidence="2" type="ORF">CASFOL_032162</name>
</gene>
<dbReference type="EMBL" id="JAVIJP010000054">
    <property type="protein sequence ID" value="KAL3623346.1"/>
    <property type="molecule type" value="Genomic_DNA"/>
</dbReference>
<proteinExistence type="predicted"/>
<dbReference type="Proteomes" id="UP001632038">
    <property type="component" value="Unassembled WGS sequence"/>
</dbReference>
<keyword evidence="3" id="KW-1185">Reference proteome</keyword>
<name>A0ABD3C0R5_9LAMI</name>
<evidence type="ECO:0000256" key="1">
    <source>
        <dbReference type="SAM" id="MobiDB-lite"/>
    </source>
</evidence>
<feature type="compositionally biased region" description="Basic and acidic residues" evidence="1">
    <location>
        <begin position="107"/>
        <end position="117"/>
    </location>
</feature>
<protein>
    <submittedName>
        <fullName evidence="2">Uncharacterized protein</fullName>
    </submittedName>
</protein>
<feature type="region of interest" description="Disordered" evidence="1">
    <location>
        <begin position="96"/>
        <end position="137"/>
    </location>
</feature>
<organism evidence="2 3">
    <name type="scientific">Castilleja foliolosa</name>
    <dbReference type="NCBI Taxonomy" id="1961234"/>
    <lineage>
        <taxon>Eukaryota</taxon>
        <taxon>Viridiplantae</taxon>
        <taxon>Streptophyta</taxon>
        <taxon>Embryophyta</taxon>
        <taxon>Tracheophyta</taxon>
        <taxon>Spermatophyta</taxon>
        <taxon>Magnoliopsida</taxon>
        <taxon>eudicotyledons</taxon>
        <taxon>Gunneridae</taxon>
        <taxon>Pentapetalae</taxon>
        <taxon>asterids</taxon>
        <taxon>lamiids</taxon>
        <taxon>Lamiales</taxon>
        <taxon>Orobanchaceae</taxon>
        <taxon>Pedicularideae</taxon>
        <taxon>Castillejinae</taxon>
        <taxon>Castilleja</taxon>
    </lineage>
</organism>
<comment type="caution">
    <text evidence="2">The sequence shown here is derived from an EMBL/GenBank/DDBJ whole genome shotgun (WGS) entry which is preliminary data.</text>
</comment>
<evidence type="ECO:0000313" key="3">
    <source>
        <dbReference type="Proteomes" id="UP001632038"/>
    </source>
</evidence>
<sequence>MSSPCTSLFRCRVRDLASCFYACRLPLDEEPENGETIFDDAKQMPEKEYLVETLSGNNIVSQGGRVGGDGNGSEPHFAEEDYIVFCFREDGEIDMINEGNNKSSSMKKVDEKSKEKGTNNASKMESLESKISSDTSTSSFAFPKLSLDWIGSPVHMPKSGKTMARNLRIHCCSF</sequence>
<evidence type="ECO:0000313" key="2">
    <source>
        <dbReference type="EMBL" id="KAL3623346.1"/>
    </source>
</evidence>
<dbReference type="AlphaFoldDB" id="A0ABD3C0R5"/>
<accession>A0ABD3C0R5</accession>